<protein>
    <recommendedName>
        <fullName evidence="5">AMP-binding enzyme C-terminal domain-containing protein</fullName>
    </recommendedName>
</protein>
<accession>A0A238BSP5</accession>
<dbReference type="SUPFAM" id="SSF56801">
    <property type="entry name" value="Acetyl-CoA synthetase-like"/>
    <property type="match status" value="1"/>
</dbReference>
<organism evidence="6 7">
    <name type="scientific">Onchocerca flexuosa</name>
    <dbReference type="NCBI Taxonomy" id="387005"/>
    <lineage>
        <taxon>Eukaryota</taxon>
        <taxon>Metazoa</taxon>
        <taxon>Ecdysozoa</taxon>
        <taxon>Nematoda</taxon>
        <taxon>Chromadorea</taxon>
        <taxon>Rhabditida</taxon>
        <taxon>Spirurina</taxon>
        <taxon>Spiruromorpha</taxon>
        <taxon>Filarioidea</taxon>
        <taxon>Onchocercidae</taxon>
        <taxon>Onchocerca</taxon>
    </lineage>
</organism>
<feature type="domain" description="AMP-binding enzyme C-terminal" evidence="5">
    <location>
        <begin position="92"/>
        <end position="170"/>
    </location>
</feature>
<dbReference type="Proteomes" id="UP000242913">
    <property type="component" value="Unassembled WGS sequence"/>
</dbReference>
<evidence type="ECO:0000259" key="5">
    <source>
        <dbReference type="Pfam" id="PF13193"/>
    </source>
</evidence>
<dbReference type="AlphaFoldDB" id="A0A238BSP5"/>
<dbReference type="OrthoDB" id="10253869at2759"/>
<dbReference type="GO" id="GO:0005777">
    <property type="term" value="C:peroxisome"/>
    <property type="evidence" value="ECO:0007669"/>
    <property type="project" value="UniProtKB-SubCell"/>
</dbReference>
<dbReference type="Gene3D" id="3.30.300.30">
    <property type="match status" value="1"/>
</dbReference>
<proteinExistence type="inferred from homology"/>
<dbReference type="Gene3D" id="2.30.38.10">
    <property type="entry name" value="Luciferase, Domain 3"/>
    <property type="match status" value="1"/>
</dbReference>
<name>A0A238BSP5_9BILA</name>
<evidence type="ECO:0000313" key="7">
    <source>
        <dbReference type="Proteomes" id="UP000242913"/>
    </source>
</evidence>
<dbReference type="PANTHER" id="PTHR24096:SF149">
    <property type="entry name" value="AMP-BINDING DOMAIN-CONTAINING PROTEIN-RELATED"/>
    <property type="match status" value="1"/>
</dbReference>
<comment type="subcellular location">
    <subcellularLocation>
        <location evidence="1">Peroxisome</location>
    </subcellularLocation>
</comment>
<gene>
    <name evidence="6" type="ORF">X798_04664</name>
</gene>
<dbReference type="GO" id="GO:0016405">
    <property type="term" value="F:CoA-ligase activity"/>
    <property type="evidence" value="ECO:0007669"/>
    <property type="project" value="TreeGrafter"/>
</dbReference>
<evidence type="ECO:0000256" key="2">
    <source>
        <dbReference type="ARBA" id="ARBA00006432"/>
    </source>
</evidence>
<evidence type="ECO:0000256" key="1">
    <source>
        <dbReference type="ARBA" id="ARBA00004275"/>
    </source>
</evidence>
<dbReference type="PANTHER" id="PTHR24096">
    <property type="entry name" value="LONG-CHAIN-FATTY-ACID--COA LIGASE"/>
    <property type="match status" value="1"/>
</dbReference>
<keyword evidence="7" id="KW-1185">Reference proteome</keyword>
<dbReference type="Pfam" id="PF13193">
    <property type="entry name" value="AMP-binding_C"/>
    <property type="match status" value="1"/>
</dbReference>
<evidence type="ECO:0000313" key="6">
    <source>
        <dbReference type="EMBL" id="OZC08313.1"/>
    </source>
</evidence>
<dbReference type="InterPro" id="IPR045851">
    <property type="entry name" value="AMP-bd_C_sf"/>
</dbReference>
<comment type="similarity">
    <text evidence="2">Belongs to the ATP-dependent AMP-binding enzyme family.</text>
</comment>
<keyword evidence="3" id="KW-0436">Ligase</keyword>
<dbReference type="InterPro" id="IPR025110">
    <property type="entry name" value="AMP-bd_C"/>
</dbReference>
<evidence type="ECO:0000256" key="3">
    <source>
        <dbReference type="ARBA" id="ARBA00022598"/>
    </source>
</evidence>
<keyword evidence="4" id="KW-0576">Peroxisome</keyword>
<evidence type="ECO:0000256" key="4">
    <source>
        <dbReference type="ARBA" id="ARBA00023140"/>
    </source>
</evidence>
<dbReference type="FunFam" id="3.30.300.30:FF:000007">
    <property type="entry name" value="4-coumarate--CoA ligase 2"/>
    <property type="match status" value="1"/>
</dbReference>
<sequence>MLQLIDEETGAVQTEPWKPGELLLRSEAIMKGYLNDAEETKKVIDNNKWLHTAHDVTISGDVMYFDSKKFYFVADRKKNLIKVNGMQVSPTELENILKCHENISDAAVVGIPDKNHGQVPKAFVVLVNNEATDFQSEDLIKYLNDRVAPYKQLRGGLQIVDELPKTPSGKISRKDLLNIEL</sequence>
<reference evidence="6 7" key="1">
    <citation type="submission" date="2015-12" db="EMBL/GenBank/DDBJ databases">
        <title>Draft genome of the nematode, Onchocerca flexuosa.</title>
        <authorList>
            <person name="Mitreva M."/>
        </authorList>
    </citation>
    <scope>NUCLEOTIDE SEQUENCE [LARGE SCALE GENOMIC DNA]</scope>
    <source>
        <strain evidence="6">Red Deer</strain>
    </source>
</reference>
<dbReference type="EMBL" id="KZ270010">
    <property type="protein sequence ID" value="OZC08313.1"/>
    <property type="molecule type" value="Genomic_DNA"/>
</dbReference>